<evidence type="ECO:0000256" key="7">
    <source>
        <dbReference type="ARBA" id="ARBA00022692"/>
    </source>
</evidence>
<evidence type="ECO:0000256" key="14">
    <source>
        <dbReference type="ARBA" id="ARBA00032370"/>
    </source>
</evidence>
<evidence type="ECO:0000256" key="8">
    <source>
        <dbReference type="ARBA" id="ARBA00022960"/>
    </source>
</evidence>
<evidence type="ECO:0000256" key="16">
    <source>
        <dbReference type="ARBA" id="ARBA00038053"/>
    </source>
</evidence>
<dbReference type="InterPro" id="IPR018365">
    <property type="entry name" value="Cell_cycle_FtsW-rel_CS"/>
</dbReference>
<evidence type="ECO:0000256" key="6">
    <source>
        <dbReference type="ARBA" id="ARBA00022679"/>
    </source>
</evidence>
<dbReference type="PANTHER" id="PTHR30474:SF2">
    <property type="entry name" value="PEPTIDOGLYCAN GLYCOSYLTRANSFERASE FTSW-RELATED"/>
    <property type="match status" value="1"/>
</dbReference>
<dbReference type="NCBIfam" id="TIGR02614">
    <property type="entry name" value="ftsW"/>
    <property type="match status" value="1"/>
</dbReference>
<comment type="caution">
    <text evidence="22">The sequence shown here is derived from an EMBL/GenBank/DDBJ whole genome shotgun (WGS) entry which is preliminary data.</text>
</comment>
<dbReference type="PROSITE" id="PS00428">
    <property type="entry name" value="FTSW_RODA_SPOVE"/>
    <property type="match status" value="1"/>
</dbReference>
<evidence type="ECO:0000256" key="3">
    <source>
        <dbReference type="ARBA" id="ARBA00022475"/>
    </source>
</evidence>
<feature type="transmembrane region" description="Helical" evidence="21">
    <location>
        <begin position="258"/>
        <end position="284"/>
    </location>
</feature>
<dbReference type="GO" id="GO:0009252">
    <property type="term" value="P:peptidoglycan biosynthetic process"/>
    <property type="evidence" value="ECO:0007669"/>
    <property type="project" value="UniProtKB-KW"/>
</dbReference>
<dbReference type="GO" id="GO:0032153">
    <property type="term" value="C:cell division site"/>
    <property type="evidence" value="ECO:0007669"/>
    <property type="project" value="TreeGrafter"/>
</dbReference>
<dbReference type="GO" id="GO:0051301">
    <property type="term" value="P:cell division"/>
    <property type="evidence" value="ECO:0007669"/>
    <property type="project" value="UniProtKB-KW"/>
</dbReference>
<dbReference type="Proteomes" id="UP000177167">
    <property type="component" value="Unassembled WGS sequence"/>
</dbReference>
<keyword evidence="7 21" id="KW-0812">Transmembrane</keyword>
<evidence type="ECO:0000256" key="2">
    <source>
        <dbReference type="ARBA" id="ARBA00004752"/>
    </source>
</evidence>
<evidence type="ECO:0000256" key="5">
    <source>
        <dbReference type="ARBA" id="ARBA00022676"/>
    </source>
</evidence>
<feature type="transmembrane region" description="Helical" evidence="21">
    <location>
        <begin position="157"/>
        <end position="174"/>
    </location>
</feature>
<feature type="transmembrane region" description="Helical" evidence="21">
    <location>
        <begin position="181"/>
        <end position="198"/>
    </location>
</feature>
<dbReference type="InterPro" id="IPR013437">
    <property type="entry name" value="FtsW"/>
</dbReference>
<gene>
    <name evidence="22" type="ORF">A3J46_04575</name>
</gene>
<keyword evidence="9" id="KW-0573">Peptidoglycan synthesis</keyword>
<dbReference type="GO" id="GO:0015648">
    <property type="term" value="F:lipid-linked peptidoglycan transporter activity"/>
    <property type="evidence" value="ECO:0007669"/>
    <property type="project" value="TreeGrafter"/>
</dbReference>
<dbReference type="GO" id="GO:0005886">
    <property type="term" value="C:plasma membrane"/>
    <property type="evidence" value="ECO:0007669"/>
    <property type="project" value="UniProtKB-SubCell"/>
</dbReference>
<feature type="transmembrane region" description="Helical" evidence="21">
    <location>
        <begin position="332"/>
        <end position="354"/>
    </location>
</feature>
<keyword evidence="6" id="KW-0808">Transferase</keyword>
<feature type="transmembrane region" description="Helical" evidence="21">
    <location>
        <begin position="67"/>
        <end position="88"/>
    </location>
</feature>
<proteinExistence type="inferred from homology"/>
<keyword evidence="3" id="KW-1003">Cell membrane</keyword>
<keyword evidence="12" id="KW-0131">Cell cycle</keyword>
<sequence>MQKLLTWNILILAIVGLAILSSAGLIDAQKKFGSSYYYLNHQLIYLGLGLAAMFLMSKIDYKIWKKLSLLILFGSLVLMIMVFVPSFGLDLKGASRWINLVGFTFQPSEFLKLGLVIYLAAWFSGRDQRLENWSYGMAPFFLVLSFIAILLALQPDIGTLIVVSMISLGVYFLAGVSLKQFFGIILVLLIAIGGLIFIEPYRFNRIKAYLDPAGDPRGISYQVNQSMIAIGSGGLTGVGFGKSSQKYGLLPEVANDSIFAVAVEEIGLVGGVAIILLFLFLGFNMTQIAKNISDKFGILLVMGINIWIMSQAFINIAAISGLAPLTGIPLPFVSYGGTALISLLAGLGIVINVAKKA</sequence>
<evidence type="ECO:0000313" key="23">
    <source>
        <dbReference type="Proteomes" id="UP000177167"/>
    </source>
</evidence>
<feature type="transmembrane region" description="Helical" evidence="21">
    <location>
        <begin position="133"/>
        <end position="151"/>
    </location>
</feature>
<keyword evidence="5" id="KW-0328">Glycosyltransferase</keyword>
<dbReference type="EMBL" id="MGJP01000040">
    <property type="protein sequence ID" value="OGN09247.1"/>
    <property type="molecule type" value="Genomic_DNA"/>
</dbReference>
<dbReference type="GO" id="GO:0071555">
    <property type="term" value="P:cell wall organization"/>
    <property type="evidence" value="ECO:0007669"/>
    <property type="project" value="UniProtKB-KW"/>
</dbReference>
<dbReference type="AlphaFoldDB" id="A0A1F8F7X3"/>
<keyword evidence="8" id="KW-0133">Cell shape</keyword>
<evidence type="ECO:0000256" key="13">
    <source>
        <dbReference type="ARBA" id="ARBA00023316"/>
    </source>
</evidence>
<evidence type="ECO:0000256" key="15">
    <source>
        <dbReference type="ARBA" id="ARBA00033270"/>
    </source>
</evidence>
<name>A0A1F8F7X3_9BACT</name>
<organism evidence="22 23">
    <name type="scientific">Candidatus Yanofskybacteria bacterium RIFCSPHIGHO2_02_FULL_41_11</name>
    <dbReference type="NCBI Taxonomy" id="1802675"/>
    <lineage>
        <taxon>Bacteria</taxon>
        <taxon>Candidatus Yanofskyibacteriota</taxon>
    </lineage>
</organism>
<evidence type="ECO:0000256" key="18">
    <source>
        <dbReference type="ARBA" id="ARBA00041418"/>
    </source>
</evidence>
<comment type="similarity">
    <text evidence="16">Belongs to the SEDS family. FtsW subfamily.</text>
</comment>
<evidence type="ECO:0000256" key="19">
    <source>
        <dbReference type="ARBA" id="ARBA00044770"/>
    </source>
</evidence>
<feature type="transmembrane region" description="Helical" evidence="21">
    <location>
        <begin position="296"/>
        <end position="320"/>
    </location>
</feature>
<keyword evidence="10 21" id="KW-1133">Transmembrane helix</keyword>
<keyword evidence="13" id="KW-0961">Cell wall biogenesis/degradation</keyword>
<reference evidence="22 23" key="1">
    <citation type="journal article" date="2016" name="Nat. Commun.">
        <title>Thousands of microbial genomes shed light on interconnected biogeochemical processes in an aquifer system.</title>
        <authorList>
            <person name="Anantharaman K."/>
            <person name="Brown C.T."/>
            <person name="Hug L.A."/>
            <person name="Sharon I."/>
            <person name="Castelle C.J."/>
            <person name="Probst A.J."/>
            <person name="Thomas B.C."/>
            <person name="Singh A."/>
            <person name="Wilkins M.J."/>
            <person name="Karaoz U."/>
            <person name="Brodie E.L."/>
            <person name="Williams K.H."/>
            <person name="Hubbard S.S."/>
            <person name="Banfield J.F."/>
        </authorList>
    </citation>
    <scope>NUCLEOTIDE SEQUENCE [LARGE SCALE GENOMIC DNA]</scope>
</reference>
<evidence type="ECO:0000256" key="1">
    <source>
        <dbReference type="ARBA" id="ARBA00004651"/>
    </source>
</evidence>
<evidence type="ECO:0000256" key="4">
    <source>
        <dbReference type="ARBA" id="ARBA00022618"/>
    </source>
</evidence>
<evidence type="ECO:0000256" key="10">
    <source>
        <dbReference type="ARBA" id="ARBA00022989"/>
    </source>
</evidence>
<dbReference type="GO" id="GO:0008360">
    <property type="term" value="P:regulation of cell shape"/>
    <property type="evidence" value="ECO:0007669"/>
    <property type="project" value="UniProtKB-KW"/>
</dbReference>
<dbReference type="EC" id="2.4.99.28" evidence="19"/>
<dbReference type="PANTHER" id="PTHR30474">
    <property type="entry name" value="CELL CYCLE PROTEIN"/>
    <property type="match status" value="1"/>
</dbReference>
<keyword evidence="11 21" id="KW-0472">Membrane</keyword>
<feature type="transmembrane region" description="Helical" evidence="21">
    <location>
        <begin position="100"/>
        <end position="121"/>
    </location>
</feature>
<evidence type="ECO:0000256" key="12">
    <source>
        <dbReference type="ARBA" id="ARBA00023306"/>
    </source>
</evidence>
<protein>
    <recommendedName>
        <fullName evidence="17">Probable peptidoglycan glycosyltransferase FtsW</fullName>
        <ecNumber evidence="19">2.4.99.28</ecNumber>
    </recommendedName>
    <alternativeName>
        <fullName evidence="18">Cell division protein FtsW</fullName>
    </alternativeName>
    <alternativeName>
        <fullName evidence="15">Cell wall polymerase</fullName>
    </alternativeName>
    <alternativeName>
        <fullName evidence="14">Peptidoglycan polymerase</fullName>
    </alternativeName>
</protein>
<dbReference type="InterPro" id="IPR001182">
    <property type="entry name" value="FtsW/RodA"/>
</dbReference>
<evidence type="ECO:0000256" key="21">
    <source>
        <dbReference type="SAM" id="Phobius"/>
    </source>
</evidence>
<comment type="catalytic activity">
    <reaction evidence="20">
        <text>[GlcNAc-(1-&gt;4)-Mur2Ac(oyl-L-Ala-gamma-D-Glu-L-Lys-D-Ala-D-Ala)](n)-di-trans,octa-cis-undecaprenyl diphosphate + beta-D-GlcNAc-(1-&gt;4)-Mur2Ac(oyl-L-Ala-gamma-D-Glu-L-Lys-D-Ala-D-Ala)-di-trans,octa-cis-undecaprenyl diphosphate = [GlcNAc-(1-&gt;4)-Mur2Ac(oyl-L-Ala-gamma-D-Glu-L-Lys-D-Ala-D-Ala)](n+1)-di-trans,octa-cis-undecaprenyl diphosphate + di-trans,octa-cis-undecaprenyl diphosphate + H(+)</text>
        <dbReference type="Rhea" id="RHEA:23708"/>
        <dbReference type="Rhea" id="RHEA-COMP:9602"/>
        <dbReference type="Rhea" id="RHEA-COMP:9603"/>
        <dbReference type="ChEBI" id="CHEBI:15378"/>
        <dbReference type="ChEBI" id="CHEBI:58405"/>
        <dbReference type="ChEBI" id="CHEBI:60033"/>
        <dbReference type="ChEBI" id="CHEBI:78435"/>
        <dbReference type="EC" id="2.4.99.28"/>
    </reaction>
</comment>
<comment type="pathway">
    <text evidence="2">Cell wall biogenesis; peptidoglycan biosynthesis.</text>
</comment>
<feature type="transmembrane region" description="Helical" evidence="21">
    <location>
        <begin position="38"/>
        <end position="55"/>
    </location>
</feature>
<evidence type="ECO:0000313" key="22">
    <source>
        <dbReference type="EMBL" id="OGN09247.1"/>
    </source>
</evidence>
<dbReference type="GO" id="GO:0008955">
    <property type="term" value="F:peptidoglycan glycosyltransferase activity"/>
    <property type="evidence" value="ECO:0007669"/>
    <property type="project" value="UniProtKB-EC"/>
</dbReference>
<evidence type="ECO:0000256" key="11">
    <source>
        <dbReference type="ARBA" id="ARBA00023136"/>
    </source>
</evidence>
<keyword evidence="4 22" id="KW-0132">Cell division</keyword>
<comment type="subcellular location">
    <subcellularLocation>
        <location evidence="1">Cell membrane</location>
        <topology evidence="1">Multi-pass membrane protein</topology>
    </subcellularLocation>
</comment>
<evidence type="ECO:0000256" key="20">
    <source>
        <dbReference type="ARBA" id="ARBA00049902"/>
    </source>
</evidence>
<evidence type="ECO:0000256" key="17">
    <source>
        <dbReference type="ARBA" id="ARBA00041185"/>
    </source>
</evidence>
<accession>A0A1F8F7X3</accession>
<dbReference type="Pfam" id="PF01098">
    <property type="entry name" value="FTSW_RODA_SPOVE"/>
    <property type="match status" value="1"/>
</dbReference>
<evidence type="ECO:0000256" key="9">
    <source>
        <dbReference type="ARBA" id="ARBA00022984"/>
    </source>
</evidence>